<sequence>MVVGITADIGSLSGVGRQVESVGHSLRNREEPVDAVLDCPMVPEAAEFLRALSTARQQHCSSLSSLSSFFFDATSALQQFSSDIDEHERHTADSWERWRV</sequence>
<dbReference type="EMBL" id="CP045032">
    <property type="protein sequence ID" value="QFQ03000.1"/>
    <property type="molecule type" value="Genomic_DNA"/>
</dbReference>
<evidence type="ECO:0000313" key="2">
    <source>
        <dbReference type="Proteomes" id="UP000326711"/>
    </source>
</evidence>
<accession>A0A5J6ZDL5</accession>
<dbReference type="RefSeq" id="WP_151903297.1">
    <property type="nucleotide sequence ID" value="NZ_CP045032.1"/>
</dbReference>
<reference evidence="2" key="1">
    <citation type="submission" date="2019-10" db="EMBL/GenBank/DDBJ databases">
        <title>Complete genome sequence of Corynebacterium urogenitalis DSM 108747, isolated from the genital tract of a cow.</title>
        <authorList>
            <person name="Ruckert C."/>
            <person name="Ballas P."/>
            <person name="Wagener K."/>
            <person name="Drillich M."/>
            <person name="Kaempfer P."/>
            <person name="Busse H.-J."/>
            <person name="Ehling-Schulz M."/>
        </authorList>
    </citation>
    <scope>NUCLEOTIDE SEQUENCE [LARGE SCALE GENOMIC DNA]</scope>
    <source>
        <strain evidence="2">LMM 1652</strain>
    </source>
</reference>
<keyword evidence="2" id="KW-1185">Reference proteome</keyword>
<dbReference type="KEGG" id="cuo:CUROG_08260"/>
<protein>
    <submittedName>
        <fullName evidence="1">Uncharacterized protein</fullName>
    </submittedName>
</protein>
<gene>
    <name evidence="1" type="ORF">CUROG_08260</name>
</gene>
<proteinExistence type="predicted"/>
<dbReference type="OrthoDB" id="4417664at2"/>
<dbReference type="Proteomes" id="UP000326711">
    <property type="component" value="Chromosome"/>
</dbReference>
<evidence type="ECO:0000313" key="1">
    <source>
        <dbReference type="EMBL" id="QFQ03000.1"/>
    </source>
</evidence>
<organism evidence="1 2">
    <name type="scientific">Corynebacterium urogenitale</name>
    <dbReference type="NCBI Taxonomy" id="2487892"/>
    <lineage>
        <taxon>Bacteria</taxon>
        <taxon>Bacillati</taxon>
        <taxon>Actinomycetota</taxon>
        <taxon>Actinomycetes</taxon>
        <taxon>Mycobacteriales</taxon>
        <taxon>Corynebacteriaceae</taxon>
        <taxon>Corynebacterium</taxon>
    </lineage>
</organism>
<name>A0A5J6ZDL5_9CORY</name>
<dbReference type="AlphaFoldDB" id="A0A5J6ZDL5"/>